<feature type="domain" description="Thiaminase-2/PQQC" evidence="11">
    <location>
        <begin position="10"/>
        <end position="216"/>
    </location>
</feature>
<dbReference type="EC" id="3.5.99.2" evidence="5 9"/>
<evidence type="ECO:0000256" key="6">
    <source>
        <dbReference type="ARBA" id="ARBA00013647"/>
    </source>
</evidence>
<proteinExistence type="inferred from homology"/>
<dbReference type="NCBIfam" id="TIGR04306">
    <property type="entry name" value="salvage_TenA"/>
    <property type="match status" value="1"/>
</dbReference>
<dbReference type="SUPFAM" id="SSF48613">
    <property type="entry name" value="Heme oxygenase-like"/>
    <property type="match status" value="1"/>
</dbReference>
<reference evidence="12" key="1">
    <citation type="submission" date="2020-12" db="EMBL/GenBank/DDBJ databases">
        <title>Clostridium thailandense sp. nov., a novel acetogenic bacterium isolated from peat land soil in Thailand.</title>
        <authorList>
            <person name="Chaikitkaew S."/>
            <person name="Birkeland N.K."/>
        </authorList>
    </citation>
    <scope>NUCLEOTIDE SEQUENCE</scope>
    <source>
        <strain evidence="12">DSM 17425</strain>
    </source>
</reference>
<dbReference type="InterPro" id="IPR016084">
    <property type="entry name" value="Haem_Oase-like_multi-hlx"/>
</dbReference>
<dbReference type="GO" id="GO:0050334">
    <property type="term" value="F:thiaminase activity"/>
    <property type="evidence" value="ECO:0007669"/>
    <property type="project" value="UniProtKB-UniRule"/>
</dbReference>
<keyword evidence="7 9" id="KW-0784">Thiamine biosynthesis</keyword>
<dbReference type="InterPro" id="IPR026285">
    <property type="entry name" value="TenA_E"/>
</dbReference>
<dbReference type="InterPro" id="IPR027574">
    <property type="entry name" value="Thiaminase_II"/>
</dbReference>
<sequence length="219" mass="25573">MKFSESLYESVKEIWESYYTHPFVKGIGDGTLEVDKFKFYMIQDYIYLLDYAKVYALGVVKADREEIMQGFSTMVNGILNGEMSIHRSYMKILGITQEEIENTKASLSNISYTHYMLAVSQMGGLAELSVSLLACMWSYLEIGKVLSKNPGATEHEFYGEWIRGYISEEYKEGTQWVIDLVDELSENLSEKDKEKLREIFINTSKYEYMFWDMSYNKEM</sequence>
<dbReference type="PANTHER" id="PTHR43198">
    <property type="entry name" value="BIFUNCTIONAL TH2 PROTEIN"/>
    <property type="match status" value="1"/>
</dbReference>
<dbReference type="PIRSF" id="PIRSF003170">
    <property type="entry name" value="Pet18p"/>
    <property type="match status" value="1"/>
</dbReference>
<gene>
    <name evidence="12" type="primary">tenA</name>
    <name evidence="12" type="ORF">I6U51_04250</name>
</gene>
<keyword evidence="13" id="KW-1185">Reference proteome</keyword>
<evidence type="ECO:0000256" key="10">
    <source>
        <dbReference type="PIRSR" id="PIRSR003170-1"/>
    </source>
</evidence>
<evidence type="ECO:0000256" key="2">
    <source>
        <dbReference type="ARBA" id="ARBA00004948"/>
    </source>
</evidence>
<comment type="catalytic activity">
    <reaction evidence="1 9">
        <text>4-amino-5-aminomethyl-2-methylpyrimidine + H2O = 4-amino-5-hydroxymethyl-2-methylpyrimidine + NH4(+)</text>
        <dbReference type="Rhea" id="RHEA:31799"/>
        <dbReference type="ChEBI" id="CHEBI:15377"/>
        <dbReference type="ChEBI" id="CHEBI:16892"/>
        <dbReference type="ChEBI" id="CHEBI:28938"/>
        <dbReference type="ChEBI" id="CHEBI:63416"/>
        <dbReference type="EC" id="3.5.99.2"/>
    </reaction>
</comment>
<dbReference type="EMBL" id="JAEEGB010000005">
    <property type="protein sequence ID" value="MBI6871918.1"/>
    <property type="molecule type" value="Genomic_DNA"/>
</dbReference>
<comment type="function">
    <text evidence="9">Catalyzes an amino-pyrimidine hydrolysis reaction at the C5' of the pyrimidine moiety of thiamine compounds, a reaction that is part of a thiamine salvage pathway. Thus, catalyzes the conversion of 4-amino-5-aminomethyl-2-methylpyrimidine to 4-amino-5-hydroxymethyl-2-methylpyrimidine (HMP).</text>
</comment>
<keyword evidence="9" id="KW-0378">Hydrolase</keyword>
<evidence type="ECO:0000256" key="3">
    <source>
        <dbReference type="ARBA" id="ARBA00010264"/>
    </source>
</evidence>
<dbReference type="Pfam" id="PF03070">
    <property type="entry name" value="TENA_THI-4"/>
    <property type="match status" value="1"/>
</dbReference>
<dbReference type="Proteomes" id="UP000622687">
    <property type="component" value="Unassembled WGS sequence"/>
</dbReference>
<dbReference type="RefSeq" id="WP_211141354.1">
    <property type="nucleotide sequence ID" value="NZ_JAEEGB010000005.1"/>
</dbReference>
<protein>
    <recommendedName>
        <fullName evidence="6 9">Aminopyrimidine aminohydrolase</fullName>
        <ecNumber evidence="5 9">3.5.99.2</ecNumber>
    </recommendedName>
</protein>
<evidence type="ECO:0000256" key="1">
    <source>
        <dbReference type="ARBA" id="ARBA00001881"/>
    </source>
</evidence>
<comment type="subunit">
    <text evidence="4">Homotetramer.</text>
</comment>
<comment type="pathway">
    <text evidence="2 9">Cofactor biosynthesis; thiamine diphosphate biosynthesis.</text>
</comment>
<name>A0A934M3T4_9CLOT</name>
<dbReference type="GO" id="GO:0009228">
    <property type="term" value="P:thiamine biosynthetic process"/>
    <property type="evidence" value="ECO:0007669"/>
    <property type="project" value="UniProtKB-KW"/>
</dbReference>
<accession>A0A934M3T4</accession>
<dbReference type="CDD" id="cd19361">
    <property type="entry name" value="TenA_C_HP1287-like"/>
    <property type="match status" value="1"/>
</dbReference>
<evidence type="ECO:0000313" key="12">
    <source>
        <dbReference type="EMBL" id="MBI6871918.1"/>
    </source>
</evidence>
<evidence type="ECO:0000313" key="13">
    <source>
        <dbReference type="Proteomes" id="UP000622687"/>
    </source>
</evidence>
<dbReference type="Gene3D" id="1.20.910.10">
    <property type="entry name" value="Heme oxygenase-like"/>
    <property type="match status" value="1"/>
</dbReference>
<dbReference type="InterPro" id="IPR050967">
    <property type="entry name" value="Thiamine_Salvage_TenA"/>
</dbReference>
<dbReference type="AlphaFoldDB" id="A0A934M3T4"/>
<evidence type="ECO:0000256" key="4">
    <source>
        <dbReference type="ARBA" id="ARBA00011881"/>
    </source>
</evidence>
<evidence type="ECO:0000256" key="8">
    <source>
        <dbReference type="ARBA" id="ARBA00048337"/>
    </source>
</evidence>
<evidence type="ECO:0000256" key="5">
    <source>
        <dbReference type="ARBA" id="ARBA00012684"/>
    </source>
</evidence>
<evidence type="ECO:0000256" key="9">
    <source>
        <dbReference type="PIRNR" id="PIRNR003170"/>
    </source>
</evidence>
<feature type="active site" description="Proton donor" evidence="10">
    <location>
        <position position="207"/>
    </location>
</feature>
<comment type="catalytic activity">
    <reaction evidence="8 9">
        <text>thiamine + H2O = 5-(2-hydroxyethyl)-4-methylthiazole + 4-amino-5-hydroxymethyl-2-methylpyrimidine + H(+)</text>
        <dbReference type="Rhea" id="RHEA:17509"/>
        <dbReference type="ChEBI" id="CHEBI:15377"/>
        <dbReference type="ChEBI" id="CHEBI:15378"/>
        <dbReference type="ChEBI" id="CHEBI:16892"/>
        <dbReference type="ChEBI" id="CHEBI:17957"/>
        <dbReference type="ChEBI" id="CHEBI:18385"/>
        <dbReference type="EC" id="3.5.99.2"/>
    </reaction>
</comment>
<dbReference type="InterPro" id="IPR004305">
    <property type="entry name" value="Thiaminase-2/PQQC"/>
</dbReference>
<evidence type="ECO:0000259" key="11">
    <source>
        <dbReference type="Pfam" id="PF03070"/>
    </source>
</evidence>
<dbReference type="GO" id="GO:0005829">
    <property type="term" value="C:cytosol"/>
    <property type="evidence" value="ECO:0007669"/>
    <property type="project" value="TreeGrafter"/>
</dbReference>
<organism evidence="12 13">
    <name type="scientific">Clostridium aciditolerans</name>
    <dbReference type="NCBI Taxonomy" id="339861"/>
    <lineage>
        <taxon>Bacteria</taxon>
        <taxon>Bacillati</taxon>
        <taxon>Bacillota</taxon>
        <taxon>Clostridia</taxon>
        <taxon>Eubacteriales</taxon>
        <taxon>Clostridiaceae</taxon>
        <taxon>Clostridium</taxon>
    </lineage>
</organism>
<comment type="similarity">
    <text evidence="3 9">Belongs to the TenA family.</text>
</comment>
<dbReference type="PANTHER" id="PTHR43198:SF2">
    <property type="entry name" value="SI:CH1073-67J19.1-RELATED"/>
    <property type="match status" value="1"/>
</dbReference>
<comment type="caution">
    <text evidence="12">The sequence shown here is derived from an EMBL/GenBank/DDBJ whole genome shotgun (WGS) entry which is preliminary data.</text>
</comment>
<evidence type="ECO:0000256" key="7">
    <source>
        <dbReference type="ARBA" id="ARBA00022977"/>
    </source>
</evidence>